<evidence type="ECO:0000256" key="6">
    <source>
        <dbReference type="ARBA" id="ARBA00023242"/>
    </source>
</evidence>
<evidence type="ECO:0000256" key="8">
    <source>
        <dbReference type="PROSITE-ProRule" id="PRU01263"/>
    </source>
</evidence>
<keyword evidence="12" id="KW-1185">Reference proteome</keyword>
<dbReference type="GO" id="GO:0006357">
    <property type="term" value="P:regulation of transcription by RNA polymerase II"/>
    <property type="evidence" value="ECO:0007669"/>
    <property type="project" value="TreeGrafter"/>
</dbReference>
<dbReference type="STRING" id="7168.A0A182NEP4"/>
<feature type="binding site" evidence="8">
    <location>
        <position position="57"/>
    </location>
    <ligand>
        <name>Zn(2+)</name>
        <dbReference type="ChEBI" id="CHEBI:29105"/>
    </ligand>
</feature>
<feature type="binding site" evidence="8">
    <location>
        <position position="54"/>
    </location>
    <ligand>
        <name>Zn(2+)</name>
        <dbReference type="ChEBI" id="CHEBI:29105"/>
    </ligand>
</feature>
<feature type="domain" description="ZAD" evidence="10">
    <location>
        <begin position="4"/>
        <end position="81"/>
    </location>
</feature>
<dbReference type="PROSITE" id="PS50157">
    <property type="entry name" value="ZINC_FINGER_C2H2_2"/>
    <property type="match status" value="7"/>
</dbReference>
<evidence type="ECO:0000256" key="4">
    <source>
        <dbReference type="ARBA" id="ARBA00022771"/>
    </source>
</evidence>
<feature type="domain" description="C2H2-type" evidence="9">
    <location>
        <begin position="330"/>
        <end position="357"/>
    </location>
</feature>
<dbReference type="GO" id="GO:0005634">
    <property type="term" value="C:nucleus"/>
    <property type="evidence" value="ECO:0007669"/>
    <property type="project" value="UniProtKB-SubCell"/>
</dbReference>
<dbReference type="AlphaFoldDB" id="A0A182NEP4"/>
<dbReference type="GO" id="GO:0008270">
    <property type="term" value="F:zinc ion binding"/>
    <property type="evidence" value="ECO:0007669"/>
    <property type="project" value="UniProtKB-UniRule"/>
</dbReference>
<dbReference type="GO" id="GO:0000978">
    <property type="term" value="F:RNA polymerase II cis-regulatory region sequence-specific DNA binding"/>
    <property type="evidence" value="ECO:0007669"/>
    <property type="project" value="TreeGrafter"/>
</dbReference>
<evidence type="ECO:0000256" key="5">
    <source>
        <dbReference type="ARBA" id="ARBA00022833"/>
    </source>
</evidence>
<evidence type="ECO:0000256" key="1">
    <source>
        <dbReference type="ARBA" id="ARBA00004123"/>
    </source>
</evidence>
<sequence>MADDCCRVCLQAIPQQELHVSLFSTIGERVLAVTFAELCGIGIQSDDELPQFVCIACVESIEVAHSVRQKCIESDKVLREIMASMKPIERVKDEHSASVEPAHDPDDDDFGGMEHFSQNLYNAEASSMILEGNREVHAASTANGAQPLEPVEIPIPTGFLDILNSSSNGRTGNEPKSCCGCELSFQTESDLQEHSLAAHYSDRIVCTAKPHECTVCYKRFIDEASLTLHAITRSLCYRCRFCEKRFNDRKQLQFHEKYHRRKYVAKDESCECSSCGRTFRFRSSLRAHARLHTVDTNDDRIFKCSQCERQFMRLAHLRSHEISHSDKTPFGCGLCALKFKRKQHLTAHLKIHQGTADQAYKCRHCGLAFKHQSTRAYHEVSKHTGHYPFSCGICGRNFFRKPLYDKHMARHCKAEREDD</sequence>
<dbReference type="SUPFAM" id="SSF57716">
    <property type="entry name" value="Glucocorticoid receptor-like (DNA-binding domain)"/>
    <property type="match status" value="1"/>
</dbReference>
<keyword evidence="4 7" id="KW-0863">Zinc-finger</keyword>
<name>A0A182NEP4_9DIPT</name>
<keyword evidence="5 8" id="KW-0862">Zinc</keyword>
<keyword evidence="2 8" id="KW-0479">Metal-binding</keyword>
<dbReference type="SUPFAM" id="SSF57667">
    <property type="entry name" value="beta-beta-alpha zinc fingers"/>
    <property type="match status" value="4"/>
</dbReference>
<dbReference type="PROSITE" id="PS00028">
    <property type="entry name" value="ZINC_FINGER_C2H2_1"/>
    <property type="match status" value="7"/>
</dbReference>
<keyword evidence="3" id="KW-0677">Repeat</keyword>
<dbReference type="PANTHER" id="PTHR24390:SF79">
    <property type="entry name" value="ASPARAGINE-RICH ZINC FINGER PROTEIN AZF1"/>
    <property type="match status" value="1"/>
</dbReference>
<feature type="domain" description="C2H2-type" evidence="9">
    <location>
        <begin position="389"/>
        <end position="416"/>
    </location>
</feature>
<evidence type="ECO:0000256" key="3">
    <source>
        <dbReference type="ARBA" id="ARBA00022737"/>
    </source>
</evidence>
<evidence type="ECO:0000256" key="2">
    <source>
        <dbReference type="ARBA" id="ARBA00022723"/>
    </source>
</evidence>
<dbReference type="Gene3D" id="3.30.160.60">
    <property type="entry name" value="Classic Zinc Finger"/>
    <property type="match status" value="4"/>
</dbReference>
<evidence type="ECO:0000313" key="12">
    <source>
        <dbReference type="Proteomes" id="UP000075884"/>
    </source>
</evidence>
<feature type="domain" description="C2H2-type" evidence="9">
    <location>
        <begin position="360"/>
        <end position="388"/>
    </location>
</feature>
<dbReference type="Pfam" id="PF07776">
    <property type="entry name" value="zf-AD"/>
    <property type="match status" value="1"/>
</dbReference>
<evidence type="ECO:0000313" key="11">
    <source>
        <dbReference type="EnsemblMetazoa" id="ADIR006116-PA"/>
    </source>
</evidence>
<evidence type="ECO:0008006" key="13">
    <source>
        <dbReference type="Google" id="ProtNLM"/>
    </source>
</evidence>
<protein>
    <recommendedName>
        <fullName evidence="13">Protein krueppel</fullName>
    </recommendedName>
</protein>
<feature type="binding site" evidence="8">
    <location>
        <position position="9"/>
    </location>
    <ligand>
        <name>Zn(2+)</name>
        <dbReference type="ChEBI" id="CHEBI:29105"/>
    </ligand>
</feature>
<feature type="domain" description="C2H2-type" evidence="9">
    <location>
        <begin position="270"/>
        <end position="297"/>
    </location>
</feature>
<feature type="domain" description="C2H2-type" evidence="9">
    <location>
        <begin position="237"/>
        <end position="264"/>
    </location>
</feature>
<reference evidence="12" key="1">
    <citation type="submission" date="2013-03" db="EMBL/GenBank/DDBJ databases">
        <title>The Genome Sequence of Anopheles dirus WRAIR2.</title>
        <authorList>
            <consortium name="The Broad Institute Genomics Platform"/>
            <person name="Neafsey D.E."/>
            <person name="Walton C."/>
            <person name="Walker B."/>
            <person name="Young S.K."/>
            <person name="Zeng Q."/>
            <person name="Gargeya S."/>
            <person name="Fitzgerald M."/>
            <person name="Haas B."/>
            <person name="Abouelleil A."/>
            <person name="Allen A.W."/>
            <person name="Alvarado L."/>
            <person name="Arachchi H.M."/>
            <person name="Berlin A.M."/>
            <person name="Chapman S.B."/>
            <person name="Gainer-Dewar J."/>
            <person name="Goldberg J."/>
            <person name="Griggs A."/>
            <person name="Gujja S."/>
            <person name="Hansen M."/>
            <person name="Howarth C."/>
            <person name="Imamovic A."/>
            <person name="Ireland A."/>
            <person name="Larimer J."/>
            <person name="McCowan C."/>
            <person name="Murphy C."/>
            <person name="Pearson M."/>
            <person name="Poon T.W."/>
            <person name="Priest M."/>
            <person name="Roberts A."/>
            <person name="Saif S."/>
            <person name="Shea T."/>
            <person name="Sisk P."/>
            <person name="Sykes S."/>
            <person name="Wortman J."/>
            <person name="Nusbaum C."/>
            <person name="Birren B."/>
        </authorList>
    </citation>
    <scope>NUCLEOTIDE SEQUENCE [LARGE SCALE GENOMIC DNA]</scope>
    <source>
        <strain evidence="12">WRAIR2</strain>
    </source>
</reference>
<comment type="subcellular location">
    <subcellularLocation>
        <location evidence="1">Nucleus</location>
    </subcellularLocation>
</comment>
<dbReference type="PROSITE" id="PS51915">
    <property type="entry name" value="ZAD"/>
    <property type="match status" value="1"/>
</dbReference>
<dbReference type="Pfam" id="PF00096">
    <property type="entry name" value="zf-C2H2"/>
    <property type="match status" value="2"/>
</dbReference>
<evidence type="ECO:0000259" key="9">
    <source>
        <dbReference type="PROSITE" id="PS50157"/>
    </source>
</evidence>
<dbReference type="Proteomes" id="UP000075884">
    <property type="component" value="Unassembled WGS sequence"/>
</dbReference>
<proteinExistence type="predicted"/>
<organism evidence="11 12">
    <name type="scientific">Anopheles dirus</name>
    <dbReference type="NCBI Taxonomy" id="7168"/>
    <lineage>
        <taxon>Eukaryota</taxon>
        <taxon>Metazoa</taxon>
        <taxon>Ecdysozoa</taxon>
        <taxon>Arthropoda</taxon>
        <taxon>Hexapoda</taxon>
        <taxon>Insecta</taxon>
        <taxon>Pterygota</taxon>
        <taxon>Neoptera</taxon>
        <taxon>Endopterygota</taxon>
        <taxon>Diptera</taxon>
        <taxon>Nematocera</taxon>
        <taxon>Culicoidea</taxon>
        <taxon>Culicidae</taxon>
        <taxon>Anophelinae</taxon>
        <taxon>Anopheles</taxon>
    </lineage>
</organism>
<evidence type="ECO:0000259" key="10">
    <source>
        <dbReference type="PROSITE" id="PS51915"/>
    </source>
</evidence>
<dbReference type="EnsemblMetazoa" id="ADIR006116-RA">
    <property type="protein sequence ID" value="ADIR006116-PA"/>
    <property type="gene ID" value="ADIR006116"/>
</dbReference>
<keyword evidence="6" id="KW-0539">Nucleus</keyword>
<dbReference type="PANTHER" id="PTHR24390">
    <property type="entry name" value="ZINC FINGER PROTEIN"/>
    <property type="match status" value="1"/>
</dbReference>
<dbReference type="SMART" id="SM00355">
    <property type="entry name" value="ZnF_C2H2"/>
    <property type="match status" value="8"/>
</dbReference>
<feature type="domain" description="C2H2-type" evidence="9">
    <location>
        <begin position="302"/>
        <end position="329"/>
    </location>
</feature>
<feature type="domain" description="C2H2-type" evidence="9">
    <location>
        <begin position="176"/>
        <end position="204"/>
    </location>
</feature>
<reference evidence="11" key="2">
    <citation type="submission" date="2020-05" db="UniProtKB">
        <authorList>
            <consortium name="EnsemblMetazoa"/>
        </authorList>
    </citation>
    <scope>IDENTIFICATION</scope>
    <source>
        <strain evidence="11">WRAIR2</strain>
    </source>
</reference>
<dbReference type="InterPro" id="IPR013087">
    <property type="entry name" value="Znf_C2H2_type"/>
</dbReference>
<accession>A0A182NEP4</accession>
<dbReference type="InterPro" id="IPR012934">
    <property type="entry name" value="Znf_AD"/>
</dbReference>
<dbReference type="SMART" id="SM00868">
    <property type="entry name" value="zf-AD"/>
    <property type="match status" value="1"/>
</dbReference>
<dbReference type="VEuPathDB" id="VectorBase:ADIR006116"/>
<dbReference type="InterPro" id="IPR036236">
    <property type="entry name" value="Znf_C2H2_sf"/>
</dbReference>
<feature type="binding site" evidence="8">
    <location>
        <position position="6"/>
    </location>
    <ligand>
        <name>Zn(2+)</name>
        <dbReference type="ChEBI" id="CHEBI:29105"/>
    </ligand>
</feature>
<dbReference type="GO" id="GO:0003700">
    <property type="term" value="F:DNA-binding transcription factor activity"/>
    <property type="evidence" value="ECO:0007669"/>
    <property type="project" value="TreeGrafter"/>
</dbReference>
<dbReference type="Gene3D" id="3.40.1800.20">
    <property type="match status" value="1"/>
</dbReference>
<evidence type="ECO:0000256" key="7">
    <source>
        <dbReference type="PROSITE-ProRule" id="PRU00042"/>
    </source>
</evidence>